<reference evidence="2 3" key="1">
    <citation type="submission" date="2020-07" db="EMBL/GenBank/DDBJ databases">
        <title>Complete genome and description of Corynebacterium incognita strain Marseille-Q3630 sp. nov.</title>
        <authorList>
            <person name="Boxberger M."/>
        </authorList>
    </citation>
    <scope>NUCLEOTIDE SEQUENCE [LARGE SCALE GENOMIC DNA]</scope>
    <source>
        <strain evidence="2 3">Marseille-Q3630</strain>
    </source>
</reference>
<proteinExistence type="predicted"/>
<dbReference type="AlphaFoldDB" id="A0A7G7CNK9"/>
<gene>
    <name evidence="2" type="ORF">H0194_08955</name>
</gene>
<dbReference type="RefSeq" id="WP_185175553.1">
    <property type="nucleotide sequence ID" value="NZ_CP059404.1"/>
</dbReference>
<dbReference type="InterPro" id="IPR017937">
    <property type="entry name" value="Thioredoxin_CS"/>
</dbReference>
<dbReference type="SUPFAM" id="SSF52833">
    <property type="entry name" value="Thioredoxin-like"/>
    <property type="match status" value="1"/>
</dbReference>
<dbReference type="EMBL" id="CP059404">
    <property type="protein sequence ID" value="QNE89175.1"/>
    <property type="molecule type" value="Genomic_DNA"/>
</dbReference>
<evidence type="ECO:0000313" key="2">
    <source>
        <dbReference type="EMBL" id="QNE89175.1"/>
    </source>
</evidence>
<evidence type="ECO:0000313" key="3">
    <source>
        <dbReference type="Proteomes" id="UP000515743"/>
    </source>
</evidence>
<dbReference type="Pfam" id="PF00462">
    <property type="entry name" value="Glutaredoxin"/>
    <property type="match status" value="1"/>
</dbReference>
<protein>
    <submittedName>
        <fullName evidence="2">NrdH-redoxin</fullName>
    </submittedName>
</protein>
<evidence type="ECO:0000259" key="1">
    <source>
        <dbReference type="Pfam" id="PF00462"/>
    </source>
</evidence>
<organism evidence="2 3">
    <name type="scientific">Corynebacterium incognita</name>
    <dbReference type="NCBI Taxonomy" id="2754725"/>
    <lineage>
        <taxon>Bacteria</taxon>
        <taxon>Bacillati</taxon>
        <taxon>Actinomycetota</taxon>
        <taxon>Actinomycetes</taxon>
        <taxon>Mycobacteriales</taxon>
        <taxon>Corynebacteriaceae</taxon>
        <taxon>Corynebacterium</taxon>
    </lineage>
</organism>
<keyword evidence="3" id="KW-1185">Reference proteome</keyword>
<dbReference type="PROSITE" id="PS00194">
    <property type="entry name" value="THIOREDOXIN_1"/>
    <property type="match status" value="1"/>
</dbReference>
<sequence>MTDATNNAQPTAPQTTDHVTIFYATWCPYCANLRKRLDRTETPYTLIDVDDAANPDNPAEFDEDAIAAANEWIESVNDGNRIVPTVLYSDGTHATNPEASAVRAKLRELTGEE</sequence>
<dbReference type="KEGG" id="cik:H0194_08955"/>
<dbReference type="Gene3D" id="3.40.30.10">
    <property type="entry name" value="Glutaredoxin"/>
    <property type="match status" value="1"/>
</dbReference>
<dbReference type="Proteomes" id="UP000515743">
    <property type="component" value="Chromosome"/>
</dbReference>
<dbReference type="InterPro" id="IPR036249">
    <property type="entry name" value="Thioredoxin-like_sf"/>
</dbReference>
<dbReference type="InterPro" id="IPR002109">
    <property type="entry name" value="Glutaredoxin"/>
</dbReference>
<feature type="domain" description="Glutaredoxin" evidence="1">
    <location>
        <begin position="19"/>
        <end position="86"/>
    </location>
</feature>
<name>A0A7G7CNK9_9CORY</name>
<accession>A0A7G7CNK9</accession>